<gene>
    <name evidence="2" type="ORF">GCM10009030_35830</name>
</gene>
<evidence type="ECO:0000313" key="3">
    <source>
        <dbReference type="Proteomes" id="UP000605784"/>
    </source>
</evidence>
<dbReference type="AlphaFoldDB" id="A0A830GS34"/>
<dbReference type="Proteomes" id="UP000605784">
    <property type="component" value="Unassembled WGS sequence"/>
</dbReference>
<accession>A0A830GS34</accession>
<reference evidence="2" key="2">
    <citation type="submission" date="2020-09" db="EMBL/GenBank/DDBJ databases">
        <authorList>
            <person name="Sun Q."/>
            <person name="Ohkuma M."/>
        </authorList>
    </citation>
    <scope>NUCLEOTIDE SEQUENCE</scope>
    <source>
        <strain evidence="2">JCM 17820</strain>
    </source>
</reference>
<dbReference type="RefSeq" id="WP_189001351.1">
    <property type="nucleotide sequence ID" value="NZ_BMOU01000006.1"/>
</dbReference>
<comment type="caution">
    <text evidence="2">The sequence shown here is derived from an EMBL/GenBank/DDBJ whole genome shotgun (WGS) entry which is preliminary data.</text>
</comment>
<dbReference type="EMBL" id="BMOU01000006">
    <property type="protein sequence ID" value="GGO01794.1"/>
    <property type="molecule type" value="Genomic_DNA"/>
</dbReference>
<organism evidence="2 3">
    <name type="scientific">Haloarcula pellucida</name>
    <dbReference type="NCBI Taxonomy" id="1427151"/>
    <lineage>
        <taxon>Archaea</taxon>
        <taxon>Methanobacteriati</taxon>
        <taxon>Methanobacteriota</taxon>
        <taxon>Stenosarchaea group</taxon>
        <taxon>Halobacteria</taxon>
        <taxon>Halobacteriales</taxon>
        <taxon>Haloarculaceae</taxon>
        <taxon>Haloarcula</taxon>
    </lineage>
</organism>
<feature type="region of interest" description="Disordered" evidence="1">
    <location>
        <begin position="51"/>
        <end position="83"/>
    </location>
</feature>
<name>A0A830GS34_9EURY</name>
<feature type="compositionally biased region" description="Acidic residues" evidence="1">
    <location>
        <begin position="55"/>
        <end position="67"/>
    </location>
</feature>
<keyword evidence="3" id="KW-1185">Reference proteome</keyword>
<protein>
    <submittedName>
        <fullName evidence="2">Uncharacterized protein</fullName>
    </submittedName>
</protein>
<evidence type="ECO:0000313" key="2">
    <source>
        <dbReference type="EMBL" id="GGO01794.1"/>
    </source>
</evidence>
<sequence>MPVVEKTSGARVTIRDIGEFTHGDRADVGAADAAYLCDERGDFERVDDAVAAEDGPADEDVHEEDGPPDGAGPIPDPSDHSVADLRDKLSDIDDVDVLAAVYDAEEAGKDRDTAIEAIQGRINAVRED</sequence>
<dbReference type="SMR" id="A0A830GS34"/>
<reference evidence="2" key="1">
    <citation type="journal article" date="2014" name="Int. J. Syst. Evol. Microbiol.">
        <title>Complete genome sequence of Corynebacterium casei LMG S-19264T (=DSM 44701T), isolated from a smear-ripened cheese.</title>
        <authorList>
            <consortium name="US DOE Joint Genome Institute (JGI-PGF)"/>
            <person name="Walter F."/>
            <person name="Albersmeier A."/>
            <person name="Kalinowski J."/>
            <person name="Ruckert C."/>
        </authorList>
    </citation>
    <scope>NUCLEOTIDE SEQUENCE</scope>
    <source>
        <strain evidence="2">JCM 17820</strain>
    </source>
</reference>
<evidence type="ECO:0000256" key="1">
    <source>
        <dbReference type="SAM" id="MobiDB-lite"/>
    </source>
</evidence>
<proteinExistence type="predicted"/>